<evidence type="ECO:0000313" key="1">
    <source>
        <dbReference type="EMBL" id="SMB80833.1"/>
    </source>
</evidence>
<evidence type="ECO:0000313" key="2">
    <source>
        <dbReference type="Proteomes" id="UP000192266"/>
    </source>
</evidence>
<sequence>MLRLLPFLALCYLLFIPASTKQDVGFSLQRGEK</sequence>
<dbReference type="AlphaFoldDB" id="A0A1W1UIK4"/>
<keyword evidence="2" id="KW-1185">Reference proteome</keyword>
<accession>A0A1W1UIK4</accession>
<organism evidence="1 2">
    <name type="scientific">Hymenobacter roseosalivarius DSM 11622</name>
    <dbReference type="NCBI Taxonomy" id="645990"/>
    <lineage>
        <taxon>Bacteria</taxon>
        <taxon>Pseudomonadati</taxon>
        <taxon>Bacteroidota</taxon>
        <taxon>Cytophagia</taxon>
        <taxon>Cytophagales</taxon>
        <taxon>Hymenobacteraceae</taxon>
        <taxon>Hymenobacter</taxon>
    </lineage>
</organism>
<name>A0A1W1UIK4_9BACT</name>
<gene>
    <name evidence="1" type="ORF">SAMN00120144_4201</name>
</gene>
<protein>
    <submittedName>
        <fullName evidence="1">Uncharacterized protein</fullName>
    </submittedName>
</protein>
<proteinExistence type="predicted"/>
<dbReference type="Proteomes" id="UP000192266">
    <property type="component" value="Unassembled WGS sequence"/>
</dbReference>
<dbReference type="EMBL" id="FWWW01000025">
    <property type="protein sequence ID" value="SMB80833.1"/>
    <property type="molecule type" value="Genomic_DNA"/>
</dbReference>
<reference evidence="1 2" key="1">
    <citation type="submission" date="2017-04" db="EMBL/GenBank/DDBJ databases">
        <authorList>
            <person name="Afonso C.L."/>
            <person name="Miller P.J."/>
            <person name="Scott M.A."/>
            <person name="Spackman E."/>
            <person name="Goraichik I."/>
            <person name="Dimitrov K.M."/>
            <person name="Suarez D.L."/>
            <person name="Swayne D.E."/>
        </authorList>
    </citation>
    <scope>NUCLEOTIDE SEQUENCE [LARGE SCALE GENOMIC DNA]</scope>
    <source>
        <strain evidence="1 2">DSM 11622</strain>
    </source>
</reference>